<evidence type="ECO:0000313" key="3">
    <source>
        <dbReference type="EMBL" id="SJN15935.1"/>
    </source>
</evidence>
<organism evidence="3 4">
    <name type="scientific">Luteococcus japonicus LSP_Lj1</name>
    <dbReference type="NCBI Taxonomy" id="1255658"/>
    <lineage>
        <taxon>Bacteria</taxon>
        <taxon>Bacillati</taxon>
        <taxon>Actinomycetota</taxon>
        <taxon>Actinomycetes</taxon>
        <taxon>Propionibacteriales</taxon>
        <taxon>Propionibacteriaceae</taxon>
        <taxon>Luteococcus</taxon>
    </lineage>
</organism>
<dbReference type="NCBIfam" id="TIGR01451">
    <property type="entry name" value="B_ant_repeat"/>
    <property type="match status" value="2"/>
</dbReference>
<reference evidence="3 4" key="1">
    <citation type="submission" date="2017-02" db="EMBL/GenBank/DDBJ databases">
        <authorList>
            <person name="Peterson S.W."/>
        </authorList>
    </citation>
    <scope>NUCLEOTIDE SEQUENCE [LARGE SCALE GENOMIC DNA]</scope>
    <source>
        <strain evidence="3 4">LSP_Lj1</strain>
    </source>
</reference>
<dbReference type="Proteomes" id="UP000188342">
    <property type="component" value="Unassembled WGS sequence"/>
</dbReference>
<dbReference type="InterPro" id="IPR047589">
    <property type="entry name" value="DUF11_rpt"/>
</dbReference>
<dbReference type="STRING" id="1255658.FM114_00355"/>
<keyword evidence="4" id="KW-1185">Reference proteome</keyword>
<dbReference type="AlphaFoldDB" id="A0A1R4I7W8"/>
<gene>
    <name evidence="3" type="ORF">FM114_00355</name>
</gene>
<dbReference type="EMBL" id="FUKQ01000001">
    <property type="protein sequence ID" value="SJN15935.1"/>
    <property type="molecule type" value="Genomic_DNA"/>
</dbReference>
<sequence>MAVGARVVCTGDHVITEAEALAGVVDNTVVAVVPGAPTDPTDSEVVRTQPRPGVDFTKEAALADANGDGVGSLGEKITYTLAVTNNGDVAVPGLTVTDAMLPDLTCTPGQDEPLAPGQTRTCTGIHEVTRADIQAGQVVNRAQASSELTGTIWSPTVVVPAKGQPGATLVKTASDASGDGVGTVGETITWTITLTNTGDLPLTDAVVTDPMLGDSLTCIPAQDQPLLAGAARVCTGTHVVSPEEAAAGSLVNTATLHSPSTPDVPPATAIVTTRVDEPEPTPTPSVPAPDPSVPAPSPSAPAPSQSVPAPSPTTPAPQPIASTGSPVPPWLPIAGLLLTLSGIMLIARKNKENS</sequence>
<evidence type="ECO:0000259" key="2">
    <source>
        <dbReference type="Pfam" id="PF24346"/>
    </source>
</evidence>
<feature type="domain" description="DUF7507" evidence="2">
    <location>
        <begin position="164"/>
        <end position="258"/>
    </location>
</feature>
<evidence type="ECO:0000256" key="1">
    <source>
        <dbReference type="SAM" id="MobiDB-lite"/>
    </source>
</evidence>
<dbReference type="Pfam" id="PF24346">
    <property type="entry name" value="DUF7507"/>
    <property type="match status" value="2"/>
</dbReference>
<feature type="compositionally biased region" description="Pro residues" evidence="1">
    <location>
        <begin position="309"/>
        <end position="318"/>
    </location>
</feature>
<name>A0A1R4I7W8_9ACTN</name>
<feature type="compositionally biased region" description="Pro residues" evidence="1">
    <location>
        <begin position="280"/>
        <end position="301"/>
    </location>
</feature>
<protein>
    <submittedName>
        <fullName evidence="3">Conserved repeat domain</fullName>
    </submittedName>
</protein>
<dbReference type="InterPro" id="IPR055354">
    <property type="entry name" value="DUF7507"/>
</dbReference>
<feature type="region of interest" description="Disordered" evidence="1">
    <location>
        <begin position="275"/>
        <end position="328"/>
    </location>
</feature>
<accession>A0A1R4I7W8</accession>
<feature type="domain" description="DUF7507" evidence="2">
    <location>
        <begin position="52"/>
        <end position="147"/>
    </location>
</feature>
<evidence type="ECO:0000313" key="4">
    <source>
        <dbReference type="Proteomes" id="UP000188342"/>
    </source>
</evidence>
<proteinExistence type="predicted"/>